<name>A0AAD3M6N5_LATJO</name>
<dbReference type="AlphaFoldDB" id="A0AAD3M6N5"/>
<accession>A0AAD3M6N5</accession>
<reference evidence="1" key="1">
    <citation type="submission" date="2022-08" db="EMBL/GenBank/DDBJ databases">
        <title>Genome sequencing of akame (Lates japonicus).</title>
        <authorList>
            <person name="Hashiguchi Y."/>
            <person name="Takahashi H."/>
        </authorList>
    </citation>
    <scope>NUCLEOTIDE SEQUENCE</scope>
    <source>
        <strain evidence="1">Kochi</strain>
    </source>
</reference>
<dbReference type="EMBL" id="BRZM01000006">
    <property type="protein sequence ID" value="GLD48657.1"/>
    <property type="molecule type" value="Genomic_DNA"/>
</dbReference>
<gene>
    <name evidence="1" type="ORF">AKAME5_000260200</name>
</gene>
<evidence type="ECO:0000313" key="2">
    <source>
        <dbReference type="Proteomes" id="UP001279410"/>
    </source>
</evidence>
<organism evidence="1 2">
    <name type="scientific">Lates japonicus</name>
    <name type="common">Japanese lates</name>
    <dbReference type="NCBI Taxonomy" id="270547"/>
    <lineage>
        <taxon>Eukaryota</taxon>
        <taxon>Metazoa</taxon>
        <taxon>Chordata</taxon>
        <taxon>Craniata</taxon>
        <taxon>Vertebrata</taxon>
        <taxon>Euteleostomi</taxon>
        <taxon>Actinopterygii</taxon>
        <taxon>Neopterygii</taxon>
        <taxon>Teleostei</taxon>
        <taxon>Neoteleostei</taxon>
        <taxon>Acanthomorphata</taxon>
        <taxon>Carangaria</taxon>
        <taxon>Carangaria incertae sedis</taxon>
        <taxon>Centropomidae</taxon>
        <taxon>Lates</taxon>
    </lineage>
</organism>
<proteinExistence type="predicted"/>
<protein>
    <submittedName>
        <fullName evidence="1">E3 ubiquitin-protein ligase RNF19A</fullName>
    </submittedName>
</protein>
<comment type="caution">
    <text evidence="1">The sequence shown here is derived from an EMBL/GenBank/DDBJ whole genome shotgun (WGS) entry which is preliminary data.</text>
</comment>
<keyword evidence="2" id="KW-1185">Reference proteome</keyword>
<dbReference type="Proteomes" id="UP001279410">
    <property type="component" value="Unassembled WGS sequence"/>
</dbReference>
<sequence length="91" mass="9744">MILGDPGTYGKSEVHAEEVSWWQTLTAAGASTPDCGVWYAVIAFGCASCPKITCGREGCGTQLCYHSIAKRVELQLMISSHVHAVLLTSSR</sequence>
<evidence type="ECO:0000313" key="1">
    <source>
        <dbReference type="EMBL" id="GLD48657.1"/>
    </source>
</evidence>